<comment type="caution">
    <text evidence="1">The sequence shown here is derived from an EMBL/GenBank/DDBJ whole genome shotgun (WGS) entry which is preliminary data.</text>
</comment>
<keyword evidence="2" id="KW-1185">Reference proteome</keyword>
<name>A0ACC0B754_CATRO</name>
<dbReference type="EMBL" id="CM044704">
    <property type="protein sequence ID" value="KAI5668363.1"/>
    <property type="molecule type" value="Genomic_DNA"/>
</dbReference>
<proteinExistence type="predicted"/>
<evidence type="ECO:0000313" key="2">
    <source>
        <dbReference type="Proteomes" id="UP001060085"/>
    </source>
</evidence>
<accession>A0ACC0B754</accession>
<gene>
    <name evidence="1" type="ORF">M9H77_18216</name>
</gene>
<reference evidence="2" key="1">
    <citation type="journal article" date="2023" name="Nat. Plants">
        <title>Single-cell RNA sequencing provides a high-resolution roadmap for understanding the multicellular compartmentation of specialized metabolism.</title>
        <authorList>
            <person name="Sun S."/>
            <person name="Shen X."/>
            <person name="Li Y."/>
            <person name="Li Y."/>
            <person name="Wang S."/>
            <person name="Li R."/>
            <person name="Zhang H."/>
            <person name="Shen G."/>
            <person name="Guo B."/>
            <person name="Wei J."/>
            <person name="Xu J."/>
            <person name="St-Pierre B."/>
            <person name="Chen S."/>
            <person name="Sun C."/>
        </authorList>
    </citation>
    <scope>NUCLEOTIDE SEQUENCE [LARGE SCALE GENOMIC DNA]</scope>
</reference>
<organism evidence="1 2">
    <name type="scientific">Catharanthus roseus</name>
    <name type="common">Madagascar periwinkle</name>
    <name type="synonym">Vinca rosea</name>
    <dbReference type="NCBI Taxonomy" id="4058"/>
    <lineage>
        <taxon>Eukaryota</taxon>
        <taxon>Viridiplantae</taxon>
        <taxon>Streptophyta</taxon>
        <taxon>Embryophyta</taxon>
        <taxon>Tracheophyta</taxon>
        <taxon>Spermatophyta</taxon>
        <taxon>Magnoliopsida</taxon>
        <taxon>eudicotyledons</taxon>
        <taxon>Gunneridae</taxon>
        <taxon>Pentapetalae</taxon>
        <taxon>asterids</taxon>
        <taxon>lamiids</taxon>
        <taxon>Gentianales</taxon>
        <taxon>Apocynaceae</taxon>
        <taxon>Rauvolfioideae</taxon>
        <taxon>Vinceae</taxon>
        <taxon>Catharanthinae</taxon>
        <taxon>Catharanthus</taxon>
    </lineage>
</organism>
<protein>
    <submittedName>
        <fullName evidence="1">Uncharacterized protein</fullName>
    </submittedName>
</protein>
<evidence type="ECO:0000313" key="1">
    <source>
        <dbReference type="EMBL" id="KAI5668363.1"/>
    </source>
</evidence>
<dbReference type="Proteomes" id="UP001060085">
    <property type="component" value="Linkage Group LG04"/>
</dbReference>
<sequence length="110" mass="12391">MTEAEQMNDHRANERSPSSGSAASRCHETLTCTAISASKKSSSSISILKKEKPPLRFLLRRRGHLRFLLRKTQTTTLAISDWKKKNNNVDDFLPRTTTILHASKDPKNKG</sequence>